<dbReference type="InterPro" id="IPR013325">
    <property type="entry name" value="RNA_pol_sigma_r2"/>
</dbReference>
<evidence type="ECO:0000256" key="3">
    <source>
        <dbReference type="ARBA" id="ARBA00023082"/>
    </source>
</evidence>
<dbReference type="PANTHER" id="PTHR43133">
    <property type="entry name" value="RNA POLYMERASE ECF-TYPE SIGMA FACTO"/>
    <property type="match status" value="1"/>
</dbReference>
<dbReference type="PANTHER" id="PTHR43133:SF58">
    <property type="entry name" value="ECF RNA POLYMERASE SIGMA FACTOR SIGD"/>
    <property type="match status" value="1"/>
</dbReference>
<dbReference type="GO" id="GO:0016987">
    <property type="term" value="F:sigma factor activity"/>
    <property type="evidence" value="ECO:0007669"/>
    <property type="project" value="UniProtKB-KW"/>
</dbReference>
<dbReference type="EMBL" id="BMJQ01000002">
    <property type="protein sequence ID" value="GGF06612.1"/>
    <property type="molecule type" value="Genomic_DNA"/>
</dbReference>
<keyword evidence="2" id="KW-0805">Transcription regulation</keyword>
<evidence type="ECO:0000256" key="1">
    <source>
        <dbReference type="ARBA" id="ARBA00010641"/>
    </source>
</evidence>
<dbReference type="GO" id="GO:0003677">
    <property type="term" value="F:DNA binding"/>
    <property type="evidence" value="ECO:0007669"/>
    <property type="project" value="UniProtKB-KW"/>
</dbReference>
<keyword evidence="4" id="KW-0238">DNA-binding</keyword>
<dbReference type="InterPro" id="IPR036388">
    <property type="entry name" value="WH-like_DNA-bd_sf"/>
</dbReference>
<sequence>MPDDDSEDWSTLMARAQDGDGASYRRLLLAITPYVRAIAMGRLSDADEVEDGVQDVLLTVHAIRQTYDPRRPFKPWLAGVARHRLVDFRRRRARSSGREVTLDADDETFVAPASNLEEGAGDSRPLHAAIQALPAGQRQAIELLKLRELSLKEASAVSGMSAAALKVASHRAMQRLRQLLGLSDSRP</sequence>
<dbReference type="NCBIfam" id="TIGR02937">
    <property type="entry name" value="sigma70-ECF"/>
    <property type="match status" value="1"/>
</dbReference>
<accession>A0A8J2YQV4</accession>
<comment type="similarity">
    <text evidence="1">Belongs to the sigma-70 factor family. ECF subfamily.</text>
</comment>
<evidence type="ECO:0000259" key="7">
    <source>
        <dbReference type="Pfam" id="PF08281"/>
    </source>
</evidence>
<feature type="domain" description="RNA polymerase sigma-70 region 2" evidence="6">
    <location>
        <begin position="33"/>
        <end position="94"/>
    </location>
</feature>
<dbReference type="SUPFAM" id="SSF88946">
    <property type="entry name" value="Sigma2 domain of RNA polymerase sigma factors"/>
    <property type="match status" value="1"/>
</dbReference>
<evidence type="ECO:0000256" key="5">
    <source>
        <dbReference type="ARBA" id="ARBA00023163"/>
    </source>
</evidence>
<dbReference type="SUPFAM" id="SSF88659">
    <property type="entry name" value="Sigma3 and sigma4 domains of RNA polymerase sigma factors"/>
    <property type="match status" value="1"/>
</dbReference>
<reference evidence="8" key="1">
    <citation type="journal article" date="2014" name="Int. J. Syst. Evol. Microbiol.">
        <title>Complete genome sequence of Corynebacterium casei LMG S-19264T (=DSM 44701T), isolated from a smear-ripened cheese.</title>
        <authorList>
            <consortium name="US DOE Joint Genome Institute (JGI-PGF)"/>
            <person name="Walter F."/>
            <person name="Albersmeier A."/>
            <person name="Kalinowski J."/>
            <person name="Ruckert C."/>
        </authorList>
    </citation>
    <scope>NUCLEOTIDE SEQUENCE</scope>
    <source>
        <strain evidence="8">CGMCC 1.15725</strain>
    </source>
</reference>
<evidence type="ECO:0000259" key="6">
    <source>
        <dbReference type="Pfam" id="PF04542"/>
    </source>
</evidence>
<dbReference type="RefSeq" id="WP_189043143.1">
    <property type="nucleotide sequence ID" value="NZ_BMJQ01000002.1"/>
</dbReference>
<feature type="domain" description="RNA polymerase sigma factor 70 region 4 type 2" evidence="7">
    <location>
        <begin position="125"/>
        <end position="176"/>
    </location>
</feature>
<dbReference type="GO" id="GO:0006352">
    <property type="term" value="P:DNA-templated transcription initiation"/>
    <property type="evidence" value="ECO:0007669"/>
    <property type="project" value="InterPro"/>
</dbReference>
<dbReference type="Gene3D" id="1.10.10.10">
    <property type="entry name" value="Winged helix-like DNA-binding domain superfamily/Winged helix DNA-binding domain"/>
    <property type="match status" value="1"/>
</dbReference>
<dbReference type="Proteomes" id="UP000646365">
    <property type="component" value="Unassembled WGS sequence"/>
</dbReference>
<dbReference type="Pfam" id="PF04542">
    <property type="entry name" value="Sigma70_r2"/>
    <property type="match status" value="1"/>
</dbReference>
<comment type="caution">
    <text evidence="8">The sequence shown here is derived from an EMBL/GenBank/DDBJ whole genome shotgun (WGS) entry which is preliminary data.</text>
</comment>
<dbReference type="Gene3D" id="1.10.1740.10">
    <property type="match status" value="1"/>
</dbReference>
<dbReference type="InterPro" id="IPR013249">
    <property type="entry name" value="RNA_pol_sigma70_r4_t2"/>
</dbReference>
<dbReference type="InterPro" id="IPR014284">
    <property type="entry name" value="RNA_pol_sigma-70_dom"/>
</dbReference>
<dbReference type="InterPro" id="IPR013324">
    <property type="entry name" value="RNA_pol_sigma_r3/r4-like"/>
</dbReference>
<dbReference type="AlphaFoldDB" id="A0A8J2YQV4"/>
<dbReference type="InterPro" id="IPR007627">
    <property type="entry name" value="RNA_pol_sigma70_r2"/>
</dbReference>
<evidence type="ECO:0000313" key="9">
    <source>
        <dbReference type="Proteomes" id="UP000646365"/>
    </source>
</evidence>
<keyword evidence="5" id="KW-0804">Transcription</keyword>
<name>A0A8J2YQV4_9PROT</name>
<protein>
    <submittedName>
        <fullName evidence="8">ECF RNA polymerase sigma factor SigD</fullName>
    </submittedName>
</protein>
<keyword evidence="9" id="KW-1185">Reference proteome</keyword>
<keyword evidence="3" id="KW-0731">Sigma factor</keyword>
<evidence type="ECO:0000313" key="8">
    <source>
        <dbReference type="EMBL" id="GGF06612.1"/>
    </source>
</evidence>
<organism evidence="8 9">
    <name type="scientific">Aliidongia dinghuensis</name>
    <dbReference type="NCBI Taxonomy" id="1867774"/>
    <lineage>
        <taxon>Bacteria</taxon>
        <taxon>Pseudomonadati</taxon>
        <taxon>Pseudomonadota</taxon>
        <taxon>Alphaproteobacteria</taxon>
        <taxon>Rhodospirillales</taxon>
        <taxon>Dongiaceae</taxon>
        <taxon>Aliidongia</taxon>
    </lineage>
</organism>
<evidence type="ECO:0000256" key="2">
    <source>
        <dbReference type="ARBA" id="ARBA00023015"/>
    </source>
</evidence>
<reference evidence="8" key="2">
    <citation type="submission" date="2020-09" db="EMBL/GenBank/DDBJ databases">
        <authorList>
            <person name="Sun Q."/>
            <person name="Zhou Y."/>
        </authorList>
    </citation>
    <scope>NUCLEOTIDE SEQUENCE</scope>
    <source>
        <strain evidence="8">CGMCC 1.15725</strain>
    </source>
</reference>
<gene>
    <name evidence="8" type="primary">sigD</name>
    <name evidence="8" type="ORF">GCM10011611_10140</name>
</gene>
<dbReference type="Pfam" id="PF08281">
    <property type="entry name" value="Sigma70_r4_2"/>
    <property type="match status" value="1"/>
</dbReference>
<proteinExistence type="inferred from homology"/>
<dbReference type="InterPro" id="IPR039425">
    <property type="entry name" value="RNA_pol_sigma-70-like"/>
</dbReference>
<evidence type="ECO:0000256" key="4">
    <source>
        <dbReference type="ARBA" id="ARBA00023125"/>
    </source>
</evidence>